<evidence type="ECO:0000256" key="10">
    <source>
        <dbReference type="RuleBase" id="RU367010"/>
    </source>
</evidence>
<evidence type="ECO:0000313" key="11">
    <source>
        <dbReference type="EMBL" id="CAG5112731.1"/>
    </source>
</evidence>
<dbReference type="InterPro" id="IPR038532">
    <property type="entry name" value="NDUFS4-like_sf"/>
</dbReference>
<keyword evidence="13" id="KW-1185">Reference proteome</keyword>
<evidence type="ECO:0000256" key="4">
    <source>
        <dbReference type="ARBA" id="ARBA00022660"/>
    </source>
</evidence>
<keyword evidence="9 10" id="KW-0472">Membrane</keyword>
<evidence type="ECO:0000256" key="1">
    <source>
        <dbReference type="ARBA" id="ARBA00005882"/>
    </source>
</evidence>
<dbReference type="InterPro" id="IPR006885">
    <property type="entry name" value="NADH_UbQ_FeS_4_mit-like"/>
</dbReference>
<protein>
    <recommendedName>
        <fullName evidence="2 10">NADH dehydrogenase [ubiquinone] iron-sulfur protein 4, mitochondrial</fullName>
    </recommendedName>
</protein>
<dbReference type="Pfam" id="PF04800">
    <property type="entry name" value="NDUS4"/>
    <property type="match status" value="1"/>
</dbReference>
<dbReference type="Proteomes" id="UP001158576">
    <property type="component" value="Chromosome 2"/>
</dbReference>
<sequence length="187" mass="21517">MQRRIVQTSTRGIKSMWGHNTPTNTKVLTNNQKTLTQASLTRAKDDFIKGTKKSKTLAYPEDALITHHAAAKAVSGITEETEGRLVTISQTTRNVMQSADKNAQYWQIEFDTQERWENPTMGWGSTADPLSNVHGWMHFKTKEAAIDFAHRQGWEIDQVVEPRKKKLEFREYGDNFAWNKRLRKPAK</sequence>
<dbReference type="Gene3D" id="3.30.160.190">
    <property type="entry name" value="atu1810 like domain"/>
    <property type="match status" value="1"/>
</dbReference>
<dbReference type="EMBL" id="OU015567">
    <property type="protein sequence ID" value="CAG5112731.1"/>
    <property type="molecule type" value="Genomic_DNA"/>
</dbReference>
<organism evidence="12 13">
    <name type="scientific">Oikopleura dioica</name>
    <name type="common">Tunicate</name>
    <dbReference type="NCBI Taxonomy" id="34765"/>
    <lineage>
        <taxon>Eukaryota</taxon>
        <taxon>Metazoa</taxon>
        <taxon>Chordata</taxon>
        <taxon>Tunicata</taxon>
        <taxon>Appendicularia</taxon>
        <taxon>Copelata</taxon>
        <taxon>Oikopleuridae</taxon>
        <taxon>Oikopleura</taxon>
    </lineage>
</organism>
<accession>A0ABN7T4J4</accession>
<keyword evidence="8 10" id="KW-0496">Mitochondrion</keyword>
<reference evidence="12 13" key="1">
    <citation type="submission" date="2021-04" db="EMBL/GenBank/DDBJ databases">
        <authorList>
            <person name="Bliznina A."/>
        </authorList>
    </citation>
    <scope>NUCLEOTIDE SEQUENCE [LARGE SCALE GENOMIC DNA]</scope>
</reference>
<dbReference type="PANTHER" id="PTHR12219">
    <property type="entry name" value="NADH-UBIQUINONE OXIDOREDUCTASE"/>
    <property type="match status" value="1"/>
</dbReference>
<keyword evidence="3 10" id="KW-0813">Transport</keyword>
<evidence type="ECO:0000256" key="9">
    <source>
        <dbReference type="ARBA" id="ARBA00023136"/>
    </source>
</evidence>
<evidence type="ECO:0000313" key="12">
    <source>
        <dbReference type="EMBL" id="CAG5112748.1"/>
    </source>
</evidence>
<dbReference type="EMBL" id="OU015567">
    <property type="protein sequence ID" value="CAG5112748.1"/>
    <property type="molecule type" value="Genomic_DNA"/>
</dbReference>
<evidence type="ECO:0000256" key="6">
    <source>
        <dbReference type="ARBA" id="ARBA00022946"/>
    </source>
</evidence>
<comment type="subcellular location">
    <subcellularLocation>
        <location evidence="10">Mitochondrion inner membrane</location>
        <topology evidence="10">Peripheral membrane protein</topology>
        <orientation evidence="10">Matrix side</orientation>
    </subcellularLocation>
</comment>
<keyword evidence="4 10" id="KW-0679">Respiratory chain</keyword>
<evidence type="ECO:0000256" key="5">
    <source>
        <dbReference type="ARBA" id="ARBA00022792"/>
    </source>
</evidence>
<comment type="similarity">
    <text evidence="1 10">Belongs to the complex I NDUFS4 subunit family.</text>
</comment>
<evidence type="ECO:0000313" key="13">
    <source>
        <dbReference type="Proteomes" id="UP001158576"/>
    </source>
</evidence>
<evidence type="ECO:0000256" key="7">
    <source>
        <dbReference type="ARBA" id="ARBA00022982"/>
    </source>
</evidence>
<gene>
    <name evidence="11" type="ORF">OKIOD_LOCUS15677</name>
    <name evidence="12" type="ORF">OKIOD_LOCUS15694</name>
</gene>
<dbReference type="PANTHER" id="PTHR12219:SF8">
    <property type="entry name" value="NADH DEHYDROGENASE [UBIQUINONE] IRON-SULFUR PROTEIN 4, MITOCHONDRIAL"/>
    <property type="match status" value="1"/>
</dbReference>
<comment type="function">
    <text evidence="10">Accessory subunit of the mitochondrial membrane respiratory chain NADH dehydrogenase (Complex I), that is believed not to be involved in catalysis. Complex I functions in the transfer of electrons from NADH to the respiratory chain. The immediate electron acceptor for the enzyme is believed to be ubiquinone.</text>
</comment>
<name>A0ABN7T4J4_OIKDI</name>
<proteinExistence type="inferred from homology"/>
<keyword evidence="5 10" id="KW-0999">Mitochondrion inner membrane</keyword>
<keyword evidence="7 10" id="KW-0249">Electron transport</keyword>
<evidence type="ECO:0000256" key="8">
    <source>
        <dbReference type="ARBA" id="ARBA00023128"/>
    </source>
</evidence>
<keyword evidence="6 10" id="KW-0809">Transit peptide</keyword>
<evidence type="ECO:0000256" key="2">
    <source>
        <dbReference type="ARBA" id="ARBA00015796"/>
    </source>
</evidence>
<evidence type="ECO:0000256" key="3">
    <source>
        <dbReference type="ARBA" id="ARBA00022448"/>
    </source>
</evidence>